<protein>
    <submittedName>
        <fullName evidence="1">Uncharacterized protein</fullName>
    </submittedName>
</protein>
<accession>A0A1V9U883</accession>
<dbReference type="Proteomes" id="UP000192353">
    <property type="component" value="Unassembled WGS sequence"/>
</dbReference>
<comment type="caution">
    <text evidence="1">The sequence shown here is derived from an EMBL/GenBank/DDBJ whole genome shotgun (WGS) entry which is preliminary data.</text>
</comment>
<proteinExistence type="predicted"/>
<dbReference type="InterPro" id="IPR009681">
    <property type="entry name" value="Phage_TAC_Siphoviridae"/>
</dbReference>
<evidence type="ECO:0000313" key="1">
    <source>
        <dbReference type="EMBL" id="OQR26036.1"/>
    </source>
</evidence>
<gene>
    <name evidence="1" type="ORF">B6U37_01515</name>
</gene>
<dbReference type="AlphaFoldDB" id="A0A1V9U883"/>
<dbReference type="RefSeq" id="WP_003702117.1">
    <property type="nucleotide sequence ID" value="NZ_JAKNSJ010000006.1"/>
</dbReference>
<sequence>MSIRINTKPLGLKKPIFVEQSVKNVKLANEMMNKMLKLGIEQEKVVAINFDELEEKETTEKMLEINALEASYIDDAFIFLQNILKLSNKEKELAESTLTMEKLGEYLNYVVMRVKGIEGKPEAISEKDPKKD</sequence>
<dbReference type="EMBL" id="NBEY01000017">
    <property type="protein sequence ID" value="OQR26036.1"/>
    <property type="molecule type" value="Genomic_DNA"/>
</dbReference>
<reference evidence="1 2" key="1">
    <citation type="submission" date="2017-03" db="EMBL/GenBank/DDBJ databases">
        <title>Phylogenomics and comparative genomics of Lactobacillus salivarius, a mammalian gut commensal.</title>
        <authorList>
            <person name="Harris H.M."/>
        </authorList>
    </citation>
    <scope>NUCLEOTIDE SEQUENCE [LARGE SCALE GENOMIC DNA]</scope>
    <source>
        <strain evidence="1 2">AH4231</strain>
    </source>
</reference>
<organism evidence="1 2">
    <name type="scientific">Ligilactobacillus salivarius</name>
    <dbReference type="NCBI Taxonomy" id="1624"/>
    <lineage>
        <taxon>Bacteria</taxon>
        <taxon>Bacillati</taxon>
        <taxon>Bacillota</taxon>
        <taxon>Bacilli</taxon>
        <taxon>Lactobacillales</taxon>
        <taxon>Lactobacillaceae</taxon>
        <taxon>Ligilactobacillus</taxon>
    </lineage>
</organism>
<dbReference type="Pfam" id="PF06896">
    <property type="entry name" value="Phage_TAC_3"/>
    <property type="match status" value="1"/>
</dbReference>
<name>A0A1V9U883_9LACO</name>
<evidence type="ECO:0000313" key="2">
    <source>
        <dbReference type="Proteomes" id="UP000192353"/>
    </source>
</evidence>